<keyword evidence="7 9" id="KW-0472">Membrane</keyword>
<evidence type="ECO:0000256" key="4">
    <source>
        <dbReference type="ARBA" id="ARBA00022741"/>
    </source>
</evidence>
<evidence type="ECO:0000256" key="8">
    <source>
        <dbReference type="SAM" id="MobiDB-lite"/>
    </source>
</evidence>
<evidence type="ECO:0000259" key="11">
    <source>
        <dbReference type="PROSITE" id="PS50929"/>
    </source>
</evidence>
<sequence length="685" mass="78276">MQSTTFLNKTSKNDSSPAVNEFWANVRAVAGPYWYPTEAGGRAFSDVIRSWSMLILLILLIIALVGVTAFNSFVSRYLLDIIVEDKDLNKFVNMLWIYGGALTCVTLLVGFSKFLRKQIALDWYQWLNNHVLEKYMSERAYYKINFQSDIDNPDQRISQEIQPITRNGLSFSATFLEKVLEMIVFLVILWSLSKFIAITLVAYTVIGNLIAVYLAQELNKINQEELQFEADYTYTLTHVRNHAESIAFFQGEKNELNIILKRFYNIIQSNKRKIDWERTQDIFNRGYQAAIQIFPFIVFGPLQIKGEIDFGEIAQSSLACNLFANAMAELIREFATSGRFSSYVARLAEFSGALESVKKQPENVSTIKAIEDKRLAFENVTLQTPNYEQVIVEDLSLSVKPGEGLLIVGPSGRGKSSLLRAIAGLWNAGQGRIVRPPREEVLFLPQRPYIILGTLREQLLYPQINRQMSDRELEQILQQVNLQNLLTRIDSFDTEAPWENILSLGEQQRLAFARLLITHPSFTILDEATSALDLNNEGNLYQRLQSTKTTFISVGHRESLFNYHQWVLELLQDSRWQLLSIQDYRRQKAGEIITNPLQKSQPPDTKETTSQNPQITIDISPENESSSQIESNENTGLSHKKMQGLTGISINTIRSKASLNKSITTKDGETYRYNKDPKVLKWIRV</sequence>
<accession>A0A0C1R7R9</accession>
<feature type="compositionally biased region" description="Low complexity" evidence="8">
    <location>
        <begin position="622"/>
        <end position="634"/>
    </location>
</feature>
<dbReference type="STRING" id="1479485.DA73_0213860"/>
<dbReference type="GO" id="GO:0016887">
    <property type="term" value="F:ATP hydrolysis activity"/>
    <property type="evidence" value="ECO:0007669"/>
    <property type="project" value="InterPro"/>
</dbReference>
<dbReference type="Gene3D" id="1.20.1560.10">
    <property type="entry name" value="ABC transporter type 1, transmembrane domain"/>
    <property type="match status" value="1"/>
</dbReference>
<dbReference type="GO" id="GO:0140359">
    <property type="term" value="F:ABC-type transporter activity"/>
    <property type="evidence" value="ECO:0007669"/>
    <property type="project" value="InterPro"/>
</dbReference>
<dbReference type="Pfam" id="PF00005">
    <property type="entry name" value="ABC_tran"/>
    <property type="match status" value="1"/>
</dbReference>
<keyword evidence="3 9" id="KW-0812">Transmembrane</keyword>
<dbReference type="InterPro" id="IPR027417">
    <property type="entry name" value="P-loop_NTPase"/>
</dbReference>
<organism evidence="12">
    <name type="scientific">Tolypothrix bouteillei VB521301</name>
    <dbReference type="NCBI Taxonomy" id="1479485"/>
    <lineage>
        <taxon>Bacteria</taxon>
        <taxon>Bacillati</taxon>
        <taxon>Cyanobacteriota</taxon>
        <taxon>Cyanophyceae</taxon>
        <taxon>Nostocales</taxon>
        <taxon>Tolypothrichaceae</taxon>
        <taxon>Tolypothrix</taxon>
    </lineage>
</organism>
<dbReference type="AlphaFoldDB" id="A0A0C1R7R9"/>
<dbReference type="PANTHER" id="PTHR11384:SF59">
    <property type="entry name" value="LYSOSOMAL COBALAMIN TRANSPORTER ABCD4"/>
    <property type="match status" value="1"/>
</dbReference>
<dbReference type="OrthoDB" id="9810134at2"/>
<feature type="region of interest" description="Disordered" evidence="8">
    <location>
        <begin position="594"/>
        <end position="639"/>
    </location>
</feature>
<dbReference type="InterPro" id="IPR017871">
    <property type="entry name" value="ABC_transporter-like_CS"/>
</dbReference>
<feature type="compositionally biased region" description="Polar residues" evidence="8">
    <location>
        <begin position="595"/>
        <end position="617"/>
    </location>
</feature>
<evidence type="ECO:0000256" key="2">
    <source>
        <dbReference type="ARBA" id="ARBA00022448"/>
    </source>
</evidence>
<keyword evidence="5" id="KW-0067">ATP-binding</keyword>
<proteinExistence type="predicted"/>
<dbReference type="PROSITE" id="PS50929">
    <property type="entry name" value="ABC_TM1F"/>
    <property type="match status" value="1"/>
</dbReference>
<dbReference type="SMART" id="SM00382">
    <property type="entry name" value="AAA"/>
    <property type="match status" value="1"/>
</dbReference>
<evidence type="ECO:0000256" key="3">
    <source>
        <dbReference type="ARBA" id="ARBA00022692"/>
    </source>
</evidence>
<evidence type="ECO:0000256" key="9">
    <source>
        <dbReference type="SAM" id="Phobius"/>
    </source>
</evidence>
<dbReference type="InterPro" id="IPR036640">
    <property type="entry name" value="ABC1_TM_sf"/>
</dbReference>
<dbReference type="EMBL" id="JHEG02000042">
    <property type="protein sequence ID" value="KIE11743.1"/>
    <property type="molecule type" value="Genomic_DNA"/>
</dbReference>
<comment type="caution">
    <text evidence="12">The sequence shown here is derived from an EMBL/GenBank/DDBJ whole genome shotgun (WGS) entry which is preliminary data.</text>
</comment>
<keyword evidence="6 9" id="KW-1133">Transmembrane helix</keyword>
<reference evidence="12" key="1">
    <citation type="journal article" date="2015" name="Genome Announc.">
        <title>Draft Genome Sequence of Tolypothrix boutellei Strain VB521301.</title>
        <authorList>
            <person name="Chandrababunaidu M.M."/>
            <person name="Singh D."/>
            <person name="Sen D."/>
            <person name="Bhan S."/>
            <person name="Das S."/>
            <person name="Gupta A."/>
            <person name="Adhikary S.P."/>
            <person name="Tripathy S."/>
        </authorList>
    </citation>
    <scope>NUCLEOTIDE SEQUENCE</scope>
    <source>
        <strain evidence="12">VB521301</strain>
    </source>
</reference>
<dbReference type="InterPro" id="IPR050835">
    <property type="entry name" value="ABC_transporter_sub-D"/>
</dbReference>
<dbReference type="PANTHER" id="PTHR11384">
    <property type="entry name" value="ATP-BINDING CASSETTE, SUB-FAMILY D MEMBER"/>
    <property type="match status" value="1"/>
</dbReference>
<feature type="transmembrane region" description="Helical" evidence="9">
    <location>
        <begin position="51"/>
        <end position="74"/>
    </location>
</feature>
<dbReference type="PROSITE" id="PS50893">
    <property type="entry name" value="ABC_TRANSPORTER_2"/>
    <property type="match status" value="1"/>
</dbReference>
<dbReference type="Gene3D" id="3.40.50.300">
    <property type="entry name" value="P-loop containing nucleotide triphosphate hydrolases"/>
    <property type="match status" value="1"/>
</dbReference>
<evidence type="ECO:0000259" key="10">
    <source>
        <dbReference type="PROSITE" id="PS50893"/>
    </source>
</evidence>
<feature type="domain" description="ABC transporter" evidence="10">
    <location>
        <begin position="375"/>
        <end position="597"/>
    </location>
</feature>
<protein>
    <submittedName>
        <fullName evidence="12">ABC transporter</fullName>
    </submittedName>
</protein>
<evidence type="ECO:0000256" key="6">
    <source>
        <dbReference type="ARBA" id="ARBA00022989"/>
    </source>
</evidence>
<dbReference type="CDD" id="cd03223">
    <property type="entry name" value="ABCD_peroxisomal_ALDP"/>
    <property type="match status" value="1"/>
</dbReference>
<keyword evidence="2" id="KW-0813">Transport</keyword>
<feature type="transmembrane region" description="Helical" evidence="9">
    <location>
        <begin position="94"/>
        <end position="115"/>
    </location>
</feature>
<feature type="domain" description="ABC transmembrane type-1" evidence="11">
    <location>
        <begin position="55"/>
        <end position="339"/>
    </location>
</feature>
<dbReference type="GO" id="GO:0005886">
    <property type="term" value="C:plasma membrane"/>
    <property type="evidence" value="ECO:0007669"/>
    <property type="project" value="UniProtKB-SubCell"/>
</dbReference>
<dbReference type="SUPFAM" id="SSF90123">
    <property type="entry name" value="ABC transporter transmembrane region"/>
    <property type="match status" value="1"/>
</dbReference>
<comment type="subcellular location">
    <subcellularLocation>
        <location evidence="1">Cell membrane</location>
        <topology evidence="1">Multi-pass membrane protein</topology>
    </subcellularLocation>
</comment>
<evidence type="ECO:0000256" key="7">
    <source>
        <dbReference type="ARBA" id="ARBA00023136"/>
    </source>
</evidence>
<dbReference type="PROSITE" id="PS00211">
    <property type="entry name" value="ABC_TRANSPORTER_1"/>
    <property type="match status" value="1"/>
</dbReference>
<dbReference type="GO" id="GO:0005524">
    <property type="term" value="F:ATP binding"/>
    <property type="evidence" value="ECO:0007669"/>
    <property type="project" value="UniProtKB-KW"/>
</dbReference>
<evidence type="ECO:0000256" key="1">
    <source>
        <dbReference type="ARBA" id="ARBA00004651"/>
    </source>
</evidence>
<dbReference type="InterPro" id="IPR003439">
    <property type="entry name" value="ABC_transporter-like_ATP-bd"/>
</dbReference>
<dbReference type="SUPFAM" id="SSF52540">
    <property type="entry name" value="P-loop containing nucleoside triphosphate hydrolases"/>
    <property type="match status" value="1"/>
</dbReference>
<gene>
    <name evidence="12" type="ORF">DA73_0213860</name>
</gene>
<dbReference type="Pfam" id="PF06472">
    <property type="entry name" value="ABC_membrane_2"/>
    <property type="match status" value="1"/>
</dbReference>
<evidence type="ECO:0000256" key="5">
    <source>
        <dbReference type="ARBA" id="ARBA00022840"/>
    </source>
</evidence>
<evidence type="ECO:0000313" key="12">
    <source>
        <dbReference type="EMBL" id="KIE11743.1"/>
    </source>
</evidence>
<name>A0A0C1R7R9_9CYAN</name>
<dbReference type="InterPro" id="IPR003593">
    <property type="entry name" value="AAA+_ATPase"/>
</dbReference>
<keyword evidence="4" id="KW-0547">Nucleotide-binding</keyword>
<dbReference type="InterPro" id="IPR011527">
    <property type="entry name" value="ABC1_TM_dom"/>
</dbReference>